<dbReference type="STRING" id="1797725.A3A49_00350"/>
<dbReference type="PANTHER" id="PTHR33370:SF1">
    <property type="entry name" value="TRANSLATION INITIATION FACTOR IF-1, CHLOROPLASTIC"/>
    <property type="match status" value="1"/>
</dbReference>
<keyword evidence="4" id="KW-0694">RNA-binding</keyword>
<keyword evidence="4" id="KW-0963">Cytoplasm</keyword>
<evidence type="ECO:0000313" key="8">
    <source>
        <dbReference type="Proteomes" id="UP000176740"/>
    </source>
</evidence>
<keyword evidence="4" id="KW-0699">rRNA-binding</keyword>
<name>A0A1F5GZZ2_9BACT</name>
<dbReference type="InterPro" id="IPR004368">
    <property type="entry name" value="TIF_IF1"/>
</dbReference>
<evidence type="ECO:0000256" key="2">
    <source>
        <dbReference type="ARBA" id="ARBA00022540"/>
    </source>
</evidence>
<evidence type="ECO:0000256" key="3">
    <source>
        <dbReference type="ARBA" id="ARBA00022917"/>
    </source>
</evidence>
<comment type="subcellular location">
    <subcellularLocation>
        <location evidence="4">Cytoplasm</location>
    </subcellularLocation>
</comment>
<dbReference type="AlphaFoldDB" id="A0A1F5GZZ2"/>
<dbReference type="Pfam" id="PF01176">
    <property type="entry name" value="eIF-1a"/>
    <property type="match status" value="1"/>
</dbReference>
<proteinExistence type="inferred from homology"/>
<evidence type="ECO:0000313" key="7">
    <source>
        <dbReference type="EMBL" id="OGD97421.1"/>
    </source>
</evidence>
<dbReference type="PROSITE" id="PS50832">
    <property type="entry name" value="S1_IF1_TYPE"/>
    <property type="match status" value="1"/>
</dbReference>
<dbReference type="GO" id="GO:0005829">
    <property type="term" value="C:cytosol"/>
    <property type="evidence" value="ECO:0007669"/>
    <property type="project" value="TreeGrafter"/>
</dbReference>
<protein>
    <recommendedName>
        <fullName evidence="4 5">Translation initiation factor IF-1</fullName>
    </recommendedName>
</protein>
<dbReference type="InterPro" id="IPR012340">
    <property type="entry name" value="NA-bd_OB-fold"/>
</dbReference>
<dbReference type="FunFam" id="2.40.50.140:FF:000002">
    <property type="entry name" value="Translation initiation factor IF-1"/>
    <property type="match status" value="1"/>
</dbReference>
<sequence length="78" mass="8748">MKPGVIEAEGEVTVALPNTMFRVKVAQGQLPSVQGDTEVLCHLSGKMRINYVRILPGDRVKIEITPYDLHKGRITYRL</sequence>
<feature type="domain" description="S1-like" evidence="6">
    <location>
        <begin position="1"/>
        <end position="78"/>
    </location>
</feature>
<comment type="subunit">
    <text evidence="4">Component of the 30S ribosomal translation pre-initiation complex which assembles on the 30S ribosome in the order IF-2 and IF-3, IF-1 and N-formylmethionyl-tRNA(fMet); mRNA recruitment can occur at any time during PIC assembly.</text>
</comment>
<dbReference type="NCBIfam" id="TIGR00008">
    <property type="entry name" value="infA"/>
    <property type="match status" value="1"/>
</dbReference>
<evidence type="ECO:0000259" key="6">
    <source>
        <dbReference type="PROSITE" id="PS50832"/>
    </source>
</evidence>
<dbReference type="SUPFAM" id="SSF50249">
    <property type="entry name" value="Nucleic acid-binding proteins"/>
    <property type="match status" value="1"/>
</dbReference>
<keyword evidence="3 4" id="KW-0648">Protein biosynthesis</keyword>
<accession>A0A1F5GZZ2</accession>
<dbReference type="Gene3D" id="2.40.50.140">
    <property type="entry name" value="Nucleic acid-binding proteins"/>
    <property type="match status" value="1"/>
</dbReference>
<comment type="caution">
    <text evidence="7">The sequence shown here is derived from an EMBL/GenBank/DDBJ whole genome shotgun (WGS) entry which is preliminary data.</text>
</comment>
<dbReference type="CDD" id="cd04451">
    <property type="entry name" value="S1_IF1"/>
    <property type="match status" value="1"/>
</dbReference>
<dbReference type="InterPro" id="IPR006196">
    <property type="entry name" value="RNA-binding_domain_S1_IF1"/>
</dbReference>
<comment type="function">
    <text evidence="4">One of the essential components for the initiation of protein synthesis. Stabilizes the binding of IF-2 and IF-3 on the 30S subunit to which N-formylmethionyl-tRNA(fMet) subsequently binds. Helps modulate mRNA selection, yielding the 30S pre-initiation complex (PIC). Upon addition of the 50S ribosomal subunit IF-1, IF-2 and IF-3 are released leaving the mature 70S translation initiation complex.</text>
</comment>
<evidence type="ECO:0000256" key="1">
    <source>
        <dbReference type="ARBA" id="ARBA00010939"/>
    </source>
</evidence>
<reference evidence="7 8" key="1">
    <citation type="journal article" date="2016" name="Nat. Commun.">
        <title>Thousands of microbial genomes shed light on interconnected biogeochemical processes in an aquifer system.</title>
        <authorList>
            <person name="Anantharaman K."/>
            <person name="Brown C.T."/>
            <person name="Hug L.A."/>
            <person name="Sharon I."/>
            <person name="Castelle C.J."/>
            <person name="Probst A.J."/>
            <person name="Thomas B.C."/>
            <person name="Singh A."/>
            <person name="Wilkins M.J."/>
            <person name="Karaoz U."/>
            <person name="Brodie E.L."/>
            <person name="Williams K.H."/>
            <person name="Hubbard S.S."/>
            <person name="Banfield J.F."/>
        </authorList>
    </citation>
    <scope>NUCLEOTIDE SEQUENCE [LARGE SCALE GENOMIC DNA]</scope>
</reference>
<organism evidence="7 8">
    <name type="scientific">Candidatus Curtissbacteria bacterium RIFCSPLOWO2_01_FULL_38_11b</name>
    <dbReference type="NCBI Taxonomy" id="1797725"/>
    <lineage>
        <taxon>Bacteria</taxon>
        <taxon>Candidatus Curtissiibacteriota</taxon>
    </lineage>
</organism>
<evidence type="ECO:0000256" key="4">
    <source>
        <dbReference type="HAMAP-Rule" id="MF_00075"/>
    </source>
</evidence>
<dbReference type="GO" id="GO:0003743">
    <property type="term" value="F:translation initiation factor activity"/>
    <property type="evidence" value="ECO:0007669"/>
    <property type="project" value="UniProtKB-UniRule"/>
</dbReference>
<dbReference type="Proteomes" id="UP000176740">
    <property type="component" value="Unassembled WGS sequence"/>
</dbReference>
<evidence type="ECO:0000256" key="5">
    <source>
        <dbReference type="NCBIfam" id="TIGR00008"/>
    </source>
</evidence>
<dbReference type="GO" id="GO:0019843">
    <property type="term" value="F:rRNA binding"/>
    <property type="evidence" value="ECO:0007669"/>
    <property type="project" value="UniProtKB-UniRule"/>
</dbReference>
<dbReference type="HAMAP" id="MF_00075">
    <property type="entry name" value="IF_1"/>
    <property type="match status" value="1"/>
</dbReference>
<dbReference type="EMBL" id="MFBO01000032">
    <property type="protein sequence ID" value="OGD97421.1"/>
    <property type="molecule type" value="Genomic_DNA"/>
</dbReference>
<keyword evidence="2 4" id="KW-0396">Initiation factor</keyword>
<dbReference type="GO" id="GO:0043022">
    <property type="term" value="F:ribosome binding"/>
    <property type="evidence" value="ECO:0007669"/>
    <property type="project" value="UniProtKB-UniRule"/>
</dbReference>
<gene>
    <name evidence="4" type="primary">infA</name>
    <name evidence="7" type="ORF">A3A49_00350</name>
</gene>
<comment type="similarity">
    <text evidence="1 4">Belongs to the IF-1 family.</text>
</comment>
<dbReference type="PANTHER" id="PTHR33370">
    <property type="entry name" value="TRANSLATION INITIATION FACTOR IF-1, CHLOROPLASTIC"/>
    <property type="match status" value="1"/>
</dbReference>